<organism evidence="1 2">
    <name type="scientific">Filobasidium floriforme</name>
    <dbReference type="NCBI Taxonomy" id="5210"/>
    <lineage>
        <taxon>Eukaryota</taxon>
        <taxon>Fungi</taxon>
        <taxon>Dikarya</taxon>
        <taxon>Basidiomycota</taxon>
        <taxon>Agaricomycotina</taxon>
        <taxon>Tremellomycetes</taxon>
        <taxon>Filobasidiales</taxon>
        <taxon>Filobasidiaceae</taxon>
        <taxon>Filobasidium</taxon>
    </lineage>
</organism>
<protein>
    <submittedName>
        <fullName evidence="1">Uncharacterized protein</fullName>
    </submittedName>
</protein>
<sequence length="655" mass="72235">MDDFDETFFDSDENPFDLASLLPRRTALDKDRQIADTKQKLWELSCELRRLLEGSGERQVLELFLGAYILARRSTSAKDDDKQIEHDAISRVPDHLKSMAIKMITEHNFTVHGELMAYREAHTKSAELLGLGIGLGAFALAIANDTVLRAVAVMAVIVATIGVASIRNRSPSPMLDEQRLAYISLLSYLSNHGDMQYGQMDPLEKQSHVNKLFKRELIVAILWNARSSTSAKEDDSSIEQDAVLRVDIQRTEATTALDFLLNEKGLLQLLGELGLSCTCSILEDSVLTCTDAWDAIKSFRAKEVIFVGEYQPRTETRFSPAVQEAIEMLVDRSPVPILYVQDPKIADGGTTDEGVESSSTAVDELNTGGATNDLTVAAAGDSAGESDIVTSNDGSNNTAPIASYTCSYRSELEDVYLQIKMNPSNNLSFISDCWVTAGSNTDITNRNKVDKFSFKYVLADSFRGSVEDWPGSYVKPTRHNFAHHGSTSGGQSIRGCGYTLYYKCAEVETGGNRQGGRFKHQYEILLNTAAVANENTDGGNIEREGAANSFTASLVAKYKRTITIGLLPIVSILTIKMKMSFIILPPVPGVHRVEVTHQQGENIKVDRFGGAIKYDLRIDRLGRRTRSASVIEGRPVPEEFVLEEFVLGPAIFERE</sequence>
<dbReference type="AlphaFoldDB" id="A0A8K0JHP1"/>
<gene>
    <name evidence="1" type="ORF">FFLO_05709</name>
</gene>
<dbReference type="Proteomes" id="UP000812966">
    <property type="component" value="Unassembled WGS sequence"/>
</dbReference>
<name>A0A8K0JHP1_9TREE</name>
<reference evidence="1" key="1">
    <citation type="submission" date="2020-04" db="EMBL/GenBank/DDBJ databases">
        <title>Analysis of mating type loci in Filobasidium floriforme.</title>
        <authorList>
            <person name="Nowrousian M."/>
        </authorList>
    </citation>
    <scope>NUCLEOTIDE SEQUENCE</scope>
    <source>
        <strain evidence="1">CBS 6242</strain>
    </source>
</reference>
<keyword evidence="2" id="KW-1185">Reference proteome</keyword>
<evidence type="ECO:0000313" key="1">
    <source>
        <dbReference type="EMBL" id="KAG7529357.1"/>
    </source>
</evidence>
<evidence type="ECO:0000313" key="2">
    <source>
        <dbReference type="Proteomes" id="UP000812966"/>
    </source>
</evidence>
<accession>A0A8K0JHP1</accession>
<comment type="caution">
    <text evidence="1">The sequence shown here is derived from an EMBL/GenBank/DDBJ whole genome shotgun (WGS) entry which is preliminary data.</text>
</comment>
<dbReference type="EMBL" id="JABELV010000153">
    <property type="protein sequence ID" value="KAG7529357.1"/>
    <property type="molecule type" value="Genomic_DNA"/>
</dbReference>
<proteinExistence type="predicted"/>